<evidence type="ECO:0000313" key="9">
    <source>
        <dbReference type="EMBL" id="WNM24181.1"/>
    </source>
</evidence>
<dbReference type="PANTHER" id="PTHR42916:SF1">
    <property type="entry name" value="PROTEIN PHYLLO, CHLOROPLASTIC"/>
    <property type="match status" value="1"/>
</dbReference>
<dbReference type="GO" id="GO:0000287">
    <property type="term" value="F:magnesium ion binding"/>
    <property type="evidence" value="ECO:0007669"/>
    <property type="project" value="UniProtKB-UniRule"/>
</dbReference>
<organism evidence="9 10">
    <name type="scientific">Demequina capsici</name>
    <dbReference type="NCBI Taxonomy" id="3075620"/>
    <lineage>
        <taxon>Bacteria</taxon>
        <taxon>Bacillati</taxon>
        <taxon>Actinomycetota</taxon>
        <taxon>Actinomycetes</taxon>
        <taxon>Micrococcales</taxon>
        <taxon>Demequinaceae</taxon>
        <taxon>Demequina</taxon>
    </lineage>
</organism>
<dbReference type="GO" id="GO:0070204">
    <property type="term" value="F:2-succinyl-5-enolpyruvyl-6-hydroxy-3-cyclohexene-1-carboxylic-acid synthase activity"/>
    <property type="evidence" value="ECO:0007669"/>
    <property type="project" value="UniProtKB-UniRule"/>
</dbReference>
<dbReference type="GO" id="GO:0009234">
    <property type="term" value="P:menaquinone biosynthetic process"/>
    <property type="evidence" value="ECO:0007669"/>
    <property type="project" value="UniProtKB-UniRule"/>
</dbReference>
<dbReference type="EC" id="2.2.1.9" evidence="6"/>
<evidence type="ECO:0000259" key="8">
    <source>
        <dbReference type="Pfam" id="PF02776"/>
    </source>
</evidence>
<dbReference type="Gene3D" id="3.40.50.1220">
    <property type="entry name" value="TPP-binding domain"/>
    <property type="match status" value="1"/>
</dbReference>
<dbReference type="GO" id="GO:0030145">
    <property type="term" value="F:manganese ion binding"/>
    <property type="evidence" value="ECO:0007669"/>
    <property type="project" value="UniProtKB-UniRule"/>
</dbReference>
<dbReference type="Pfam" id="PF02776">
    <property type="entry name" value="TPP_enzyme_N"/>
    <property type="match status" value="1"/>
</dbReference>
<reference evidence="9 10" key="1">
    <citation type="submission" date="2023-09" db="EMBL/GenBank/DDBJ databases">
        <title>Demequina sp. a novel bacteria isolated from Capsicum annuum.</title>
        <authorList>
            <person name="Humaira Z."/>
            <person name="Lee J."/>
            <person name="Cho D."/>
        </authorList>
    </citation>
    <scope>NUCLEOTIDE SEQUENCE [LARGE SCALE GENOMIC DNA]</scope>
    <source>
        <strain evidence="9 10">OYTSA14</strain>
    </source>
</reference>
<proteinExistence type="inferred from homology"/>
<comment type="cofactor">
    <cofactor evidence="6">
        <name>thiamine diphosphate</name>
        <dbReference type="ChEBI" id="CHEBI:58937"/>
    </cofactor>
    <text evidence="6">Binds 1 thiamine pyrophosphate per subunit.</text>
</comment>
<comment type="pathway">
    <text evidence="6">Quinol/quinone metabolism; 1,4-dihydroxy-2-naphthoate biosynthesis; 1,4-dihydroxy-2-naphthoate from chorismate: step 2/7.</text>
</comment>
<dbReference type="InterPro" id="IPR029061">
    <property type="entry name" value="THDP-binding"/>
</dbReference>
<keyword evidence="10" id="KW-1185">Reference proteome</keyword>
<comment type="function">
    <text evidence="6">Catalyzes the thiamine diphosphate-dependent decarboxylation of 2-oxoglutarate and the subsequent addition of the resulting succinic semialdehyde-thiamine pyrophosphate anion to isochorismate to yield 2-succinyl-5-enolpyruvyl-6-hydroxy-3-cyclohexene-1-carboxylate (SEPHCHC).</text>
</comment>
<dbReference type="Pfam" id="PF02775">
    <property type="entry name" value="TPP_enzyme_C"/>
    <property type="match status" value="1"/>
</dbReference>
<dbReference type="PANTHER" id="PTHR42916">
    <property type="entry name" value="2-SUCCINYL-5-ENOLPYRUVYL-6-HYDROXY-3-CYCLOHEXENE-1-CARBOXYLATE SYNTHASE"/>
    <property type="match status" value="1"/>
</dbReference>
<keyword evidence="6" id="KW-0474">Menaquinone biosynthesis</keyword>
<protein>
    <recommendedName>
        <fullName evidence="6">2-succinyl-5-enolpyruvyl-6-hydroxy-3-cyclohexene-1-carboxylate synthase</fullName>
        <shortName evidence="6">SEPHCHC synthase</shortName>
        <ecNumber evidence="6">2.2.1.9</ecNumber>
    </recommendedName>
    <alternativeName>
        <fullName evidence="6">Menaquinone biosynthesis protein MenD</fullName>
    </alternativeName>
</protein>
<gene>
    <name evidence="6 9" type="primary">menD</name>
    <name evidence="9" type="ORF">RN606_12565</name>
</gene>
<evidence type="ECO:0000256" key="6">
    <source>
        <dbReference type="HAMAP-Rule" id="MF_01659"/>
    </source>
</evidence>
<dbReference type="Gene3D" id="3.40.50.970">
    <property type="match status" value="2"/>
</dbReference>
<comment type="catalytic activity">
    <reaction evidence="6">
        <text>isochorismate + 2-oxoglutarate + H(+) = 5-enolpyruvoyl-6-hydroxy-2-succinyl-cyclohex-3-ene-1-carboxylate + CO2</text>
        <dbReference type="Rhea" id="RHEA:25593"/>
        <dbReference type="ChEBI" id="CHEBI:15378"/>
        <dbReference type="ChEBI" id="CHEBI:16526"/>
        <dbReference type="ChEBI" id="CHEBI:16810"/>
        <dbReference type="ChEBI" id="CHEBI:29780"/>
        <dbReference type="ChEBI" id="CHEBI:58818"/>
        <dbReference type="EC" id="2.2.1.9"/>
    </reaction>
</comment>
<comment type="cofactor">
    <cofactor evidence="6">
        <name>Mg(2+)</name>
        <dbReference type="ChEBI" id="CHEBI:18420"/>
    </cofactor>
    <cofactor evidence="6">
        <name>Mn(2+)</name>
        <dbReference type="ChEBI" id="CHEBI:29035"/>
    </cofactor>
</comment>
<keyword evidence="2 6" id="KW-0479">Metal-binding</keyword>
<evidence type="ECO:0000256" key="2">
    <source>
        <dbReference type="ARBA" id="ARBA00022723"/>
    </source>
</evidence>
<dbReference type="CDD" id="cd02009">
    <property type="entry name" value="TPP_SHCHC_synthase"/>
    <property type="match status" value="1"/>
</dbReference>
<comment type="similarity">
    <text evidence="6">Belongs to the TPP enzyme family. MenD subfamily.</text>
</comment>
<sequence length="571" mass="59230">MTGTFPSAAFSRELIAGLALHGVRDYVLCPGSRSGPLAHALAAAARPDRPENAPEIELHVRIDERAAGFLALGIAKARAAAGDAAPVAIVTTSGTAVGNLMPAVMEAHHSGVPLLLLTADRPGELKGVGANQTTDQVGLFDSFVRWSVESAAPTEREGDGRAARMAARAVDAAMGTESEHDTLPGKGPVHLNLDFRAPLQDDGGPWPVLISHREPEPRGRWRASGIFDAFAGGPAPLPAKRRGIVIAGDGAGDDARRLAETHRWPLLAEPTSGARAGECCIPGYLAFLRSDRGRTVAGEATIVVVVGRPTLTREVQELIGKAKDLRIAAHGARWKEAPRHATRVEETVPDEWFQLAKDAPAPDDVWLGYWQAAPAPRPDPWGADAVAVELAASLAAGDLCVVGSSGSIRALDRVAPAWDPASAPVLIANRGLAGIDGTVSTAMGAALACDRPVTAVMGDVTFLHDVGGLLVGPRERRPDLRIVVVNDGGGRIFGMLEHSGADPANVERVFITPHGVNLAPIAAAYGASYAEVSDAESLRAALAPAPAGVEIVEVLLPGAGAGADGDERRGA</sequence>
<evidence type="ECO:0000313" key="10">
    <source>
        <dbReference type="Proteomes" id="UP001304125"/>
    </source>
</evidence>
<dbReference type="InterPro" id="IPR004433">
    <property type="entry name" value="MenaQ_synth_MenD"/>
</dbReference>
<keyword evidence="3 6" id="KW-0460">Magnesium</keyword>
<accession>A0AA96JA32</accession>
<dbReference type="EMBL" id="CP134879">
    <property type="protein sequence ID" value="WNM24181.1"/>
    <property type="molecule type" value="Genomic_DNA"/>
</dbReference>
<evidence type="ECO:0000256" key="3">
    <source>
        <dbReference type="ARBA" id="ARBA00022842"/>
    </source>
</evidence>
<evidence type="ECO:0000256" key="5">
    <source>
        <dbReference type="ARBA" id="ARBA00023211"/>
    </source>
</evidence>
<evidence type="ECO:0000259" key="7">
    <source>
        <dbReference type="Pfam" id="PF02775"/>
    </source>
</evidence>
<keyword evidence="5 6" id="KW-0464">Manganese</keyword>
<evidence type="ECO:0000256" key="1">
    <source>
        <dbReference type="ARBA" id="ARBA00022679"/>
    </source>
</evidence>
<dbReference type="InterPro" id="IPR012001">
    <property type="entry name" value="Thiamin_PyroP_enz_TPP-bd_dom"/>
</dbReference>
<evidence type="ECO:0000256" key="4">
    <source>
        <dbReference type="ARBA" id="ARBA00023052"/>
    </source>
</evidence>
<comment type="subunit">
    <text evidence="6">Homodimer.</text>
</comment>
<dbReference type="GO" id="GO:0030976">
    <property type="term" value="F:thiamine pyrophosphate binding"/>
    <property type="evidence" value="ECO:0007669"/>
    <property type="project" value="UniProtKB-UniRule"/>
</dbReference>
<dbReference type="SUPFAM" id="SSF52518">
    <property type="entry name" value="Thiamin diphosphate-binding fold (THDP-binding)"/>
    <property type="match status" value="2"/>
</dbReference>
<comment type="pathway">
    <text evidence="6">Quinol/quinone metabolism; menaquinone biosynthesis.</text>
</comment>
<dbReference type="Proteomes" id="UP001304125">
    <property type="component" value="Chromosome"/>
</dbReference>
<name>A0AA96JA32_9MICO</name>
<feature type="domain" description="Thiamine pyrophosphate enzyme TPP-binding" evidence="7">
    <location>
        <begin position="427"/>
        <end position="546"/>
    </location>
</feature>
<keyword evidence="4 6" id="KW-0786">Thiamine pyrophosphate</keyword>
<feature type="domain" description="Thiamine pyrophosphate enzyme N-terminal TPP-binding" evidence="8">
    <location>
        <begin position="14"/>
        <end position="138"/>
    </location>
</feature>
<dbReference type="AlphaFoldDB" id="A0AA96JA32"/>
<keyword evidence="1 6" id="KW-0808">Transferase</keyword>
<dbReference type="RefSeq" id="WP_313497675.1">
    <property type="nucleotide sequence ID" value="NZ_CP134879.1"/>
</dbReference>
<dbReference type="HAMAP" id="MF_01659">
    <property type="entry name" value="MenD"/>
    <property type="match status" value="1"/>
</dbReference>
<dbReference type="NCBIfam" id="TIGR00173">
    <property type="entry name" value="menD"/>
    <property type="match status" value="1"/>
</dbReference>
<dbReference type="InterPro" id="IPR011766">
    <property type="entry name" value="TPP_enzyme_TPP-bd"/>
</dbReference>
<dbReference type="PIRSF" id="PIRSF004983">
    <property type="entry name" value="MenD"/>
    <property type="match status" value="1"/>
</dbReference>